<dbReference type="InterPro" id="IPR050596">
    <property type="entry name" value="AspAT/PAT-like"/>
</dbReference>
<keyword evidence="4 9" id="KW-0032">Aminotransferase</keyword>
<dbReference type="Pfam" id="PF00155">
    <property type="entry name" value="Aminotran_1_2"/>
    <property type="match status" value="1"/>
</dbReference>
<dbReference type="InterPro" id="IPR004839">
    <property type="entry name" value="Aminotransferase_I/II_large"/>
</dbReference>
<evidence type="ECO:0000256" key="5">
    <source>
        <dbReference type="ARBA" id="ARBA00022679"/>
    </source>
</evidence>
<comment type="catalytic activity">
    <reaction evidence="7">
        <text>L-aspartate + 2-oxoglutarate = oxaloacetate + L-glutamate</text>
        <dbReference type="Rhea" id="RHEA:21824"/>
        <dbReference type="ChEBI" id="CHEBI:16452"/>
        <dbReference type="ChEBI" id="CHEBI:16810"/>
        <dbReference type="ChEBI" id="CHEBI:29985"/>
        <dbReference type="ChEBI" id="CHEBI:29991"/>
        <dbReference type="EC" id="2.6.1.1"/>
    </reaction>
</comment>
<keyword evidence="6" id="KW-0663">Pyridoxal phosphate</keyword>
<evidence type="ECO:0000259" key="8">
    <source>
        <dbReference type="Pfam" id="PF00155"/>
    </source>
</evidence>
<dbReference type="SUPFAM" id="SSF53383">
    <property type="entry name" value="PLP-dependent transferases"/>
    <property type="match status" value="1"/>
</dbReference>
<dbReference type="InterPro" id="IPR015421">
    <property type="entry name" value="PyrdxlP-dep_Trfase_major"/>
</dbReference>
<sequence>MRYAGITDRLASLGGEKWAVHNAARKKAAAGEEIIELTIGEPDIPVDPALIDVTTESMKRGRTHYSNGRGEEGLLDALVEKYRPRHPEITTRNILCFPGTQTALYAVIMALVDEGEGVLVGDPYYATYAGVIRSPGAVLQPVPLSIENGFVMRPEDLEAAVTPESRVLMLNTPHNPTGSLLDLQTIAELGEVAVRHDLWIVCDEVYEDLIFDEALTFASPLEIEHLRERTIVTSSISKTFAATGFRSGWAVGPEEFCSKLLPISETILFGNQPFIADMSEAALRGSFDTAERMRKSYASRVRMIESELETCPALVPGKVSGGMFIMIDVSGTGLSGEGFAWKLLEDQGVAVMPGSSFGENAPDLIRVALTVPDEELREAMRRVHVFADGLVVSTSEKSLVG</sequence>
<dbReference type="Gene3D" id="3.90.1150.10">
    <property type="entry name" value="Aspartate Aminotransferase, domain 1"/>
    <property type="match status" value="1"/>
</dbReference>
<dbReference type="EC" id="2.6.1.1" evidence="3"/>
<feature type="domain" description="Aminotransferase class I/classII large" evidence="8">
    <location>
        <begin position="33"/>
        <end position="383"/>
    </location>
</feature>
<protein>
    <recommendedName>
        <fullName evidence="3">aspartate transaminase</fullName>
        <ecNumber evidence="3">2.6.1.1</ecNumber>
    </recommendedName>
</protein>
<comment type="similarity">
    <text evidence="2">Belongs to the class-I pyridoxal-phosphate-dependent aminotransferase family.</text>
</comment>
<comment type="cofactor">
    <cofactor evidence="1">
        <name>pyridoxal 5'-phosphate</name>
        <dbReference type="ChEBI" id="CHEBI:597326"/>
    </cofactor>
</comment>
<dbReference type="InterPro" id="IPR015422">
    <property type="entry name" value="PyrdxlP-dep_Trfase_small"/>
</dbReference>
<dbReference type="InterPro" id="IPR015424">
    <property type="entry name" value="PyrdxlP-dep_Trfase"/>
</dbReference>
<dbReference type="RefSeq" id="WP_207142296.1">
    <property type="nucleotide sequence ID" value="NZ_JAEKJZ010000004.1"/>
</dbReference>
<gene>
    <name evidence="9" type="ORF">JF539_19045</name>
</gene>
<dbReference type="PANTHER" id="PTHR46383:SF1">
    <property type="entry name" value="ASPARTATE AMINOTRANSFERASE"/>
    <property type="match status" value="1"/>
</dbReference>
<evidence type="ECO:0000256" key="3">
    <source>
        <dbReference type="ARBA" id="ARBA00012753"/>
    </source>
</evidence>
<evidence type="ECO:0000256" key="1">
    <source>
        <dbReference type="ARBA" id="ARBA00001933"/>
    </source>
</evidence>
<proteinExistence type="inferred from homology"/>
<dbReference type="CDD" id="cd00609">
    <property type="entry name" value="AAT_like"/>
    <property type="match status" value="1"/>
</dbReference>
<reference evidence="9" key="1">
    <citation type="submission" date="2020-12" db="EMBL/GenBank/DDBJ databases">
        <title>Oil enriched cultivation method for isolating marine PHA-producing bacteria.</title>
        <authorList>
            <person name="Zheng W."/>
            <person name="Yu S."/>
            <person name="Huang Y."/>
        </authorList>
    </citation>
    <scope>NUCLEOTIDE SEQUENCE</scope>
    <source>
        <strain evidence="9">SY-2-12</strain>
    </source>
</reference>
<dbReference type="EMBL" id="JAEKJZ010000004">
    <property type="protein sequence ID" value="MBN9672459.1"/>
    <property type="molecule type" value="Genomic_DNA"/>
</dbReference>
<name>A0A939EIW8_9HYPH</name>
<evidence type="ECO:0000256" key="4">
    <source>
        <dbReference type="ARBA" id="ARBA00022576"/>
    </source>
</evidence>
<evidence type="ECO:0000313" key="10">
    <source>
        <dbReference type="Proteomes" id="UP000664096"/>
    </source>
</evidence>
<dbReference type="AlphaFoldDB" id="A0A939EIW8"/>
<dbReference type="GO" id="GO:0030170">
    <property type="term" value="F:pyridoxal phosphate binding"/>
    <property type="evidence" value="ECO:0007669"/>
    <property type="project" value="InterPro"/>
</dbReference>
<organism evidence="9 10">
    <name type="scientific">Roseibium aggregatum</name>
    <dbReference type="NCBI Taxonomy" id="187304"/>
    <lineage>
        <taxon>Bacteria</taxon>
        <taxon>Pseudomonadati</taxon>
        <taxon>Pseudomonadota</taxon>
        <taxon>Alphaproteobacteria</taxon>
        <taxon>Hyphomicrobiales</taxon>
        <taxon>Stappiaceae</taxon>
        <taxon>Roseibium</taxon>
    </lineage>
</organism>
<accession>A0A939EIW8</accession>
<evidence type="ECO:0000313" key="9">
    <source>
        <dbReference type="EMBL" id="MBN9672459.1"/>
    </source>
</evidence>
<comment type="caution">
    <text evidence="9">The sequence shown here is derived from an EMBL/GenBank/DDBJ whole genome shotgun (WGS) entry which is preliminary data.</text>
</comment>
<evidence type="ECO:0000256" key="2">
    <source>
        <dbReference type="ARBA" id="ARBA00007441"/>
    </source>
</evidence>
<dbReference type="GO" id="GO:0006520">
    <property type="term" value="P:amino acid metabolic process"/>
    <property type="evidence" value="ECO:0007669"/>
    <property type="project" value="InterPro"/>
</dbReference>
<dbReference type="PANTHER" id="PTHR46383">
    <property type="entry name" value="ASPARTATE AMINOTRANSFERASE"/>
    <property type="match status" value="1"/>
</dbReference>
<dbReference type="GO" id="GO:0004069">
    <property type="term" value="F:L-aspartate:2-oxoglutarate aminotransferase activity"/>
    <property type="evidence" value="ECO:0007669"/>
    <property type="project" value="UniProtKB-EC"/>
</dbReference>
<dbReference type="Gene3D" id="3.40.640.10">
    <property type="entry name" value="Type I PLP-dependent aspartate aminotransferase-like (Major domain)"/>
    <property type="match status" value="1"/>
</dbReference>
<keyword evidence="5" id="KW-0808">Transferase</keyword>
<evidence type="ECO:0000256" key="6">
    <source>
        <dbReference type="ARBA" id="ARBA00022898"/>
    </source>
</evidence>
<evidence type="ECO:0000256" key="7">
    <source>
        <dbReference type="ARBA" id="ARBA00049185"/>
    </source>
</evidence>
<dbReference type="Proteomes" id="UP000664096">
    <property type="component" value="Unassembled WGS sequence"/>
</dbReference>